<dbReference type="RefSeq" id="XP_006817197.1">
    <property type="nucleotide sequence ID" value="XM_006817134.1"/>
</dbReference>
<feature type="domain" description="NFACT protein C-terminal" evidence="2">
    <location>
        <begin position="150"/>
        <end position="241"/>
    </location>
</feature>
<feature type="non-terminal residue" evidence="4">
    <location>
        <position position="1"/>
    </location>
</feature>
<sequence>ELKKQQKKQQLGENIEEKEETAKNAEEKALSRKQKRQQLPPSEKENEEMDERKRRKQKEQQPSEQLLKRGQKSAGRNEYEGKGKKARKKQQQLLKQEQLEKRREQQQKKAKPKISDVLIQGPETVEAPKDGEESDDEKEALFAEENISQESGSIIDSLTGCPHPEDILLFAIPVCSPYNTMHNYKYKVKLTPGNSKRGKAAKTALHMFQLSKDTTSREKDLFKSVRDNDLSRNLPGKVKVSAPNLQKMKRK</sequence>
<gene>
    <name evidence="4" type="primary">LOC102807837</name>
</gene>
<evidence type="ECO:0000313" key="4">
    <source>
        <dbReference type="RefSeq" id="XP_006817197.1"/>
    </source>
</evidence>
<feature type="region of interest" description="Disordered" evidence="1">
    <location>
        <begin position="226"/>
        <end position="251"/>
    </location>
</feature>
<evidence type="ECO:0000259" key="2">
    <source>
        <dbReference type="Pfam" id="PF11923"/>
    </source>
</evidence>
<organism evidence="3 4">
    <name type="scientific">Saccoglossus kowalevskii</name>
    <name type="common">Acorn worm</name>
    <dbReference type="NCBI Taxonomy" id="10224"/>
    <lineage>
        <taxon>Eukaryota</taxon>
        <taxon>Metazoa</taxon>
        <taxon>Hemichordata</taxon>
        <taxon>Enteropneusta</taxon>
        <taxon>Harrimaniidae</taxon>
        <taxon>Saccoglossus</taxon>
    </lineage>
</organism>
<reference evidence="4" key="1">
    <citation type="submission" date="2025-08" db="UniProtKB">
        <authorList>
            <consortium name="RefSeq"/>
        </authorList>
    </citation>
    <scope>IDENTIFICATION</scope>
    <source>
        <tissue evidence="4">Testes</tissue>
    </source>
</reference>
<dbReference type="PANTHER" id="PTHR15239:SF6">
    <property type="entry name" value="RIBOSOME QUALITY CONTROL COMPLEX SUBUNIT NEMF"/>
    <property type="match status" value="1"/>
</dbReference>
<keyword evidence="3" id="KW-1185">Reference proteome</keyword>
<dbReference type="Pfam" id="PF11923">
    <property type="entry name" value="NFACT-C"/>
    <property type="match status" value="1"/>
</dbReference>
<dbReference type="InterPro" id="IPR051608">
    <property type="entry name" value="RQC_Subunit_NEMF"/>
</dbReference>
<evidence type="ECO:0000256" key="1">
    <source>
        <dbReference type="SAM" id="MobiDB-lite"/>
    </source>
</evidence>
<feature type="compositionally biased region" description="Basic and acidic residues" evidence="1">
    <location>
        <begin position="97"/>
        <end position="107"/>
    </location>
</feature>
<feature type="compositionally biased region" description="Basic and acidic residues" evidence="1">
    <location>
        <begin position="20"/>
        <end position="30"/>
    </location>
</feature>
<name>A0ABM0MB06_SACKO</name>
<dbReference type="Proteomes" id="UP000694865">
    <property type="component" value="Unplaced"/>
</dbReference>
<dbReference type="PANTHER" id="PTHR15239">
    <property type="entry name" value="NUCLEAR EXPORT MEDIATOR FACTOR NEMF"/>
    <property type="match status" value="1"/>
</dbReference>
<evidence type="ECO:0000313" key="3">
    <source>
        <dbReference type="Proteomes" id="UP000694865"/>
    </source>
</evidence>
<accession>A0ABM0MB06</accession>
<protein>
    <submittedName>
        <fullName evidence="4">Nuclear export mediator factor NEMF-like</fullName>
    </submittedName>
</protein>
<dbReference type="GeneID" id="102807837"/>
<feature type="region of interest" description="Disordered" evidence="1">
    <location>
        <begin position="1"/>
        <end position="149"/>
    </location>
</feature>
<dbReference type="InterPro" id="IPR021846">
    <property type="entry name" value="NFACT-C"/>
</dbReference>
<proteinExistence type="predicted"/>